<comment type="caution">
    <text evidence="1">The sequence shown here is derived from an EMBL/GenBank/DDBJ whole genome shotgun (WGS) entry which is preliminary data.</text>
</comment>
<gene>
    <name evidence="1" type="ORF">GJV76_00990</name>
</gene>
<evidence type="ECO:0000313" key="2">
    <source>
        <dbReference type="Proteomes" id="UP000438760"/>
    </source>
</evidence>
<dbReference type="RefSeq" id="WP_155090777.1">
    <property type="nucleotide sequence ID" value="NZ_CP102754.1"/>
</dbReference>
<keyword evidence="2" id="KW-1185">Reference proteome</keyword>
<dbReference type="EMBL" id="WMJX01000001">
    <property type="protein sequence ID" value="MTG96731.1"/>
    <property type="molecule type" value="Genomic_DNA"/>
</dbReference>
<organism evidence="1 2">
    <name type="scientific">Myroides albus</name>
    <dbReference type="NCBI Taxonomy" id="2562892"/>
    <lineage>
        <taxon>Bacteria</taxon>
        <taxon>Pseudomonadati</taxon>
        <taxon>Bacteroidota</taxon>
        <taxon>Flavobacteriia</taxon>
        <taxon>Flavobacteriales</taxon>
        <taxon>Flavobacteriaceae</taxon>
        <taxon>Myroides</taxon>
    </lineage>
</organism>
<dbReference type="Proteomes" id="UP000438760">
    <property type="component" value="Unassembled WGS sequence"/>
</dbReference>
<evidence type="ECO:0000313" key="1">
    <source>
        <dbReference type="EMBL" id="MTG96731.1"/>
    </source>
</evidence>
<dbReference type="AlphaFoldDB" id="A0A6I3LJS9"/>
<reference evidence="1 2" key="1">
    <citation type="submission" date="2019-11" db="EMBL/GenBank/DDBJ databases">
        <title>Genome of Strain BIT-d1.</title>
        <authorList>
            <person name="Yang Y."/>
        </authorList>
    </citation>
    <scope>NUCLEOTIDE SEQUENCE [LARGE SCALE GENOMIC DNA]</scope>
    <source>
        <strain evidence="1 2">BIT-d1</strain>
    </source>
</reference>
<protein>
    <submittedName>
        <fullName evidence="1">Uncharacterized protein</fullName>
    </submittedName>
</protein>
<name>A0A6I3LJS9_9FLAO</name>
<accession>A0A6I3LJS9</accession>
<proteinExistence type="predicted"/>
<sequence length="158" mass="17710">MNKFELVGLSYMYDADGVNTNEYNVIKVNVNDFSGFDVEAESKVVPLLTDGLSLHDAVGFGMDKLGNYYCAFNHSENGEYGSKVFLIDKSNGTLKEEFTTGEIYSLEYDDKSNSLFCVVYDEDSGDVRFVQYDLSSRTKVRNEVLNHAAGIIGMRVMK</sequence>